<gene>
    <name evidence="1" type="ORF">KFK09_010062</name>
    <name evidence="2" type="ORF">KFK09_010070</name>
</gene>
<name>A0A8T3BMU4_DENNO</name>
<evidence type="ECO:0000313" key="1">
    <source>
        <dbReference type="EMBL" id="KAI0514029.1"/>
    </source>
</evidence>
<dbReference type="EMBL" id="JAGYWB010000008">
    <property type="protein sequence ID" value="KAI0514036.1"/>
    <property type="molecule type" value="Genomic_DNA"/>
</dbReference>
<keyword evidence="3" id="KW-1185">Reference proteome</keyword>
<dbReference type="AlphaFoldDB" id="A0A8T3BMU4"/>
<evidence type="ECO:0000313" key="3">
    <source>
        <dbReference type="Proteomes" id="UP000829196"/>
    </source>
</evidence>
<dbReference type="Proteomes" id="UP000829196">
    <property type="component" value="Unassembled WGS sequence"/>
</dbReference>
<proteinExistence type="predicted"/>
<protein>
    <submittedName>
        <fullName evidence="1">Uncharacterized protein</fullName>
    </submittedName>
</protein>
<sequence>MISKDLYNNLINDITKRNGWIVRNIRSMLVLRDKGNSSSFCASRKMTSREEIFNSIGHIKTNNVPRPLVKLKSVAVRPHRRRGRSSKNHLFNLLVSDMIHQRINKVRWICITTSEIRLSRTTMLRRIVKLFKMLNNSFGNLRRRRKVPLISIDFFNMGRICSSLNANIQKTQVILTIL</sequence>
<reference evidence="1" key="1">
    <citation type="journal article" date="2022" name="Front. Genet.">
        <title>Chromosome-Scale Assembly of the Dendrobium nobile Genome Provides Insights Into the Molecular Mechanism of the Biosynthesis of the Medicinal Active Ingredient of Dendrobium.</title>
        <authorList>
            <person name="Xu Q."/>
            <person name="Niu S.-C."/>
            <person name="Li K.-L."/>
            <person name="Zheng P.-J."/>
            <person name="Zhang X.-J."/>
            <person name="Jia Y."/>
            <person name="Liu Y."/>
            <person name="Niu Y.-X."/>
            <person name="Yu L.-H."/>
            <person name="Chen D.-F."/>
            <person name="Zhang G.-Q."/>
        </authorList>
    </citation>
    <scope>NUCLEOTIDE SEQUENCE</scope>
    <source>
        <tissue evidence="1">Leaf</tissue>
    </source>
</reference>
<evidence type="ECO:0000313" key="2">
    <source>
        <dbReference type="EMBL" id="KAI0514036.1"/>
    </source>
</evidence>
<comment type="caution">
    <text evidence="1">The sequence shown here is derived from an EMBL/GenBank/DDBJ whole genome shotgun (WGS) entry which is preliminary data.</text>
</comment>
<organism evidence="1 3">
    <name type="scientific">Dendrobium nobile</name>
    <name type="common">Orchid</name>
    <dbReference type="NCBI Taxonomy" id="94219"/>
    <lineage>
        <taxon>Eukaryota</taxon>
        <taxon>Viridiplantae</taxon>
        <taxon>Streptophyta</taxon>
        <taxon>Embryophyta</taxon>
        <taxon>Tracheophyta</taxon>
        <taxon>Spermatophyta</taxon>
        <taxon>Magnoliopsida</taxon>
        <taxon>Liliopsida</taxon>
        <taxon>Asparagales</taxon>
        <taxon>Orchidaceae</taxon>
        <taxon>Epidendroideae</taxon>
        <taxon>Malaxideae</taxon>
        <taxon>Dendrobiinae</taxon>
        <taxon>Dendrobium</taxon>
    </lineage>
</organism>
<accession>A0A8T3BMU4</accession>
<dbReference type="EMBL" id="JAGYWB010000008">
    <property type="protein sequence ID" value="KAI0514029.1"/>
    <property type="molecule type" value="Genomic_DNA"/>
</dbReference>